<evidence type="ECO:0000313" key="2">
    <source>
        <dbReference type="Proteomes" id="UP000001307"/>
    </source>
</evidence>
<dbReference type="AlphaFoldDB" id="E4XG50"/>
<gene>
    <name evidence="1" type="ORF">GSOID_T00010458001</name>
</gene>
<reference evidence="1" key="1">
    <citation type="journal article" date="2010" name="Science">
        <title>Plasticity of animal genome architecture unmasked by rapid evolution of a pelagic tunicate.</title>
        <authorList>
            <person name="Denoeud F."/>
            <person name="Henriet S."/>
            <person name="Mungpakdee S."/>
            <person name="Aury J.M."/>
            <person name="Da Silva C."/>
            <person name="Brinkmann H."/>
            <person name="Mikhaleva J."/>
            <person name="Olsen L.C."/>
            <person name="Jubin C."/>
            <person name="Canestro C."/>
            <person name="Bouquet J.M."/>
            <person name="Danks G."/>
            <person name="Poulain J."/>
            <person name="Campsteijn C."/>
            <person name="Adamski M."/>
            <person name="Cross I."/>
            <person name="Yadetie F."/>
            <person name="Muffato M."/>
            <person name="Louis A."/>
            <person name="Butcher S."/>
            <person name="Tsagkogeorga G."/>
            <person name="Konrad A."/>
            <person name="Singh S."/>
            <person name="Jensen M.F."/>
            <person name="Cong E.H."/>
            <person name="Eikeseth-Otteraa H."/>
            <person name="Noel B."/>
            <person name="Anthouard V."/>
            <person name="Porcel B.M."/>
            <person name="Kachouri-Lafond R."/>
            <person name="Nishino A."/>
            <person name="Ugolini M."/>
            <person name="Chourrout P."/>
            <person name="Nishida H."/>
            <person name="Aasland R."/>
            <person name="Huzurbazar S."/>
            <person name="Westhof E."/>
            <person name="Delsuc F."/>
            <person name="Lehrach H."/>
            <person name="Reinhardt R."/>
            <person name="Weissenbach J."/>
            <person name="Roy S.W."/>
            <person name="Artiguenave F."/>
            <person name="Postlethwait J.H."/>
            <person name="Manak J.R."/>
            <person name="Thompson E.M."/>
            <person name="Jaillon O."/>
            <person name="Du Pasquier L."/>
            <person name="Boudinot P."/>
            <person name="Liberles D.A."/>
            <person name="Volff J.N."/>
            <person name="Philippe H."/>
            <person name="Lenhard B."/>
            <person name="Roest Crollius H."/>
            <person name="Wincker P."/>
            <person name="Chourrout D."/>
        </authorList>
    </citation>
    <scope>NUCLEOTIDE SEQUENCE [LARGE SCALE GENOMIC DNA]</scope>
</reference>
<protein>
    <submittedName>
        <fullName evidence="1">Uncharacterized protein</fullName>
    </submittedName>
</protein>
<sequence length="139" mass="16254">MTRSFSMSPVRQQLPRSESTFRMYHESVSSYNPSEYSLPPSRCVSRKSSRSTPSCRSILCSRSLVSRGVLRPQTVEEMETKEKLYHNRSIKDTNSVRWWNPNTYLIPTYDAVRDPNAGRYFSRPEVRKLVSRTRLLEIS</sequence>
<accession>E4XG50</accession>
<dbReference type="InParanoid" id="E4XG50"/>
<dbReference type="OrthoDB" id="6122973at2759"/>
<keyword evidence="2" id="KW-1185">Reference proteome</keyword>
<dbReference type="Proteomes" id="UP000001307">
    <property type="component" value="Unassembled WGS sequence"/>
</dbReference>
<proteinExistence type="predicted"/>
<dbReference type="EMBL" id="FN653047">
    <property type="protein sequence ID" value="CBY09648.1"/>
    <property type="molecule type" value="Genomic_DNA"/>
</dbReference>
<evidence type="ECO:0000313" key="1">
    <source>
        <dbReference type="EMBL" id="CBY09648.1"/>
    </source>
</evidence>
<organism evidence="1">
    <name type="scientific">Oikopleura dioica</name>
    <name type="common">Tunicate</name>
    <dbReference type="NCBI Taxonomy" id="34765"/>
    <lineage>
        <taxon>Eukaryota</taxon>
        <taxon>Metazoa</taxon>
        <taxon>Chordata</taxon>
        <taxon>Tunicata</taxon>
        <taxon>Appendicularia</taxon>
        <taxon>Copelata</taxon>
        <taxon>Oikopleuridae</taxon>
        <taxon>Oikopleura</taxon>
    </lineage>
</organism>
<name>E4XG50_OIKDI</name>